<keyword evidence="1 6" id="KW-0489">Methyltransferase</keyword>
<dbReference type="CDD" id="cd02440">
    <property type="entry name" value="AdoMet_MTases"/>
    <property type="match status" value="1"/>
</dbReference>
<organism evidence="6">
    <name type="scientific">Polaromonas hydrogenivorans</name>
    <dbReference type="NCBI Taxonomy" id="335476"/>
    <lineage>
        <taxon>Bacteria</taxon>
        <taxon>Pseudomonadati</taxon>
        <taxon>Pseudomonadota</taxon>
        <taxon>Betaproteobacteria</taxon>
        <taxon>Burkholderiales</taxon>
        <taxon>Comamonadaceae</taxon>
        <taxon>Polaromonas</taxon>
    </lineage>
</organism>
<dbReference type="PANTHER" id="PTHR43464">
    <property type="entry name" value="METHYLTRANSFERASE"/>
    <property type="match status" value="1"/>
</dbReference>
<proteinExistence type="predicted"/>
<dbReference type="EMBL" id="CP157675">
    <property type="protein sequence ID" value="XBP70701.1"/>
    <property type="molecule type" value="Genomic_DNA"/>
</dbReference>
<dbReference type="GO" id="GO:0008168">
    <property type="term" value="F:methyltransferase activity"/>
    <property type="evidence" value="ECO:0007669"/>
    <property type="project" value="UniProtKB-KW"/>
</dbReference>
<evidence type="ECO:0000256" key="1">
    <source>
        <dbReference type="ARBA" id="ARBA00022603"/>
    </source>
</evidence>
<dbReference type="Gene3D" id="3.40.50.150">
    <property type="entry name" value="Vaccinia Virus protein VP39"/>
    <property type="match status" value="1"/>
</dbReference>
<evidence type="ECO:0000256" key="3">
    <source>
        <dbReference type="ARBA" id="ARBA00022691"/>
    </source>
</evidence>
<dbReference type="RefSeq" id="WP_349280038.1">
    <property type="nucleotide sequence ID" value="NZ_CBCSCU010000057.1"/>
</dbReference>
<dbReference type="SUPFAM" id="SSF53335">
    <property type="entry name" value="S-adenosyl-L-methionine-dependent methyltransferases"/>
    <property type="match status" value="1"/>
</dbReference>
<dbReference type="InterPro" id="IPR029063">
    <property type="entry name" value="SAM-dependent_MTases_sf"/>
</dbReference>
<keyword evidence="2" id="KW-0808">Transferase</keyword>
<dbReference type="InterPro" id="IPR025714">
    <property type="entry name" value="Methyltranfer_dom"/>
</dbReference>
<sequence>MIPFSPEEFKDATRQAWNQSASGWNSQTPAVHDWLMAATADMLDAARITTGMRVLDMAAGTGDQTLDIARRIGSGGHVLATDLSEAMLRFARDNARQAGLSQVETRVSDAEDLDVEAASFDAAVCRLGLMFCPDPVQALRQMQHALKPGGHAAVLVFSEPQRNPCIGILMSTALRHAGLPPRDPFQPGGLLSLGKPGLLETCFGQAGFAKVTATRVYAPFQLPSARNYLDFVRASASPILQLLGQLDPQAQEAAWADMEEQLDVFQLPEGWEGPNELLLVHGMRPVG</sequence>
<name>A0AAU7LSY7_9BURK</name>
<feature type="domain" description="Methyltransferase" evidence="5">
    <location>
        <begin position="49"/>
        <end position="157"/>
    </location>
</feature>
<feature type="compositionally biased region" description="Polar residues" evidence="4">
    <location>
        <begin position="15"/>
        <end position="25"/>
    </location>
</feature>
<evidence type="ECO:0000259" key="5">
    <source>
        <dbReference type="Pfam" id="PF13847"/>
    </source>
</evidence>
<dbReference type="PANTHER" id="PTHR43464:SF19">
    <property type="entry name" value="UBIQUINONE BIOSYNTHESIS O-METHYLTRANSFERASE, MITOCHONDRIAL"/>
    <property type="match status" value="1"/>
</dbReference>
<dbReference type="Pfam" id="PF13847">
    <property type="entry name" value="Methyltransf_31"/>
    <property type="match status" value="1"/>
</dbReference>
<evidence type="ECO:0000256" key="2">
    <source>
        <dbReference type="ARBA" id="ARBA00022679"/>
    </source>
</evidence>
<evidence type="ECO:0000256" key="4">
    <source>
        <dbReference type="SAM" id="MobiDB-lite"/>
    </source>
</evidence>
<feature type="region of interest" description="Disordered" evidence="4">
    <location>
        <begin position="1"/>
        <end position="25"/>
    </location>
</feature>
<accession>A0AAU7LSY7</accession>
<protein>
    <submittedName>
        <fullName evidence="6">Methyltransferase domain-containing protein</fullName>
    </submittedName>
</protein>
<evidence type="ECO:0000313" key="6">
    <source>
        <dbReference type="EMBL" id="XBP70701.1"/>
    </source>
</evidence>
<reference evidence="6" key="1">
    <citation type="submission" date="2024-05" db="EMBL/GenBank/DDBJ databases">
        <authorList>
            <person name="Bunk B."/>
            <person name="Swiderski J."/>
            <person name="Sproer C."/>
            <person name="Thiel V."/>
        </authorList>
    </citation>
    <scope>NUCLEOTIDE SEQUENCE</scope>
    <source>
        <strain evidence="6">DSM 17735</strain>
    </source>
</reference>
<gene>
    <name evidence="6" type="ORF">ABLV49_02500</name>
</gene>
<dbReference type="AlphaFoldDB" id="A0AAU7LSY7"/>
<keyword evidence="3" id="KW-0949">S-adenosyl-L-methionine</keyword>
<dbReference type="GO" id="GO:0032259">
    <property type="term" value="P:methylation"/>
    <property type="evidence" value="ECO:0007669"/>
    <property type="project" value="UniProtKB-KW"/>
</dbReference>